<name>A0ABD4KXH8_VIBAN</name>
<dbReference type="InterPro" id="IPR050237">
    <property type="entry name" value="ATP-dep_AMP-bd_enzyme"/>
</dbReference>
<dbReference type="GO" id="GO:0016874">
    <property type="term" value="F:ligase activity"/>
    <property type="evidence" value="ECO:0007669"/>
    <property type="project" value="UniProtKB-KW"/>
</dbReference>
<feature type="non-terminal residue" evidence="2">
    <location>
        <position position="1"/>
    </location>
</feature>
<dbReference type="EMBL" id="RDOM01001028">
    <property type="protein sequence ID" value="MBF4275271.1"/>
    <property type="molecule type" value="Genomic_DNA"/>
</dbReference>
<dbReference type="Pfam" id="PF00501">
    <property type="entry name" value="AMP-binding"/>
    <property type="match status" value="1"/>
</dbReference>
<evidence type="ECO:0000259" key="1">
    <source>
        <dbReference type="Pfam" id="PF00501"/>
    </source>
</evidence>
<dbReference type="SUPFAM" id="SSF56801">
    <property type="entry name" value="Acetyl-CoA synthetase-like"/>
    <property type="match status" value="1"/>
</dbReference>
<comment type="caution">
    <text evidence="2">The sequence shown here is derived from an EMBL/GenBank/DDBJ whole genome shotgun (WGS) entry which is preliminary data.</text>
</comment>
<evidence type="ECO:0000313" key="2">
    <source>
        <dbReference type="EMBL" id="MBF4275271.1"/>
    </source>
</evidence>
<keyword evidence="2" id="KW-0436">Ligase</keyword>
<accession>A0ABD4KXH8</accession>
<feature type="non-terminal residue" evidence="2">
    <location>
        <position position="124"/>
    </location>
</feature>
<dbReference type="RefSeq" id="WP_194574375.1">
    <property type="nucleotide sequence ID" value="NZ_RDOM01001028.1"/>
</dbReference>
<gene>
    <name evidence="2" type="ORF">EAY07_25335</name>
</gene>
<dbReference type="InterPro" id="IPR000873">
    <property type="entry name" value="AMP-dep_synth/lig_dom"/>
</dbReference>
<evidence type="ECO:0000313" key="3">
    <source>
        <dbReference type="Proteomes" id="UP000722957"/>
    </source>
</evidence>
<sequence length="124" mass="13396">GDRIAVIDDEGQLTYRELLDAADGIAHRLMTDGMQVGERVVIQLSNTCRFPIVLFATLRAGLVPILALPAHGLSEIKHLAQLGDAKAYISEEIQGAALANNLIANCQGLQQVYLFGEHGNHHSL</sequence>
<protein>
    <submittedName>
        <fullName evidence="2">2,3-dihydroxybenzoate-AMP ligase</fullName>
    </submittedName>
</protein>
<organism evidence="2 3">
    <name type="scientific">Vibrio anguillarum</name>
    <name type="common">Listonella anguillarum</name>
    <dbReference type="NCBI Taxonomy" id="55601"/>
    <lineage>
        <taxon>Bacteria</taxon>
        <taxon>Pseudomonadati</taxon>
        <taxon>Pseudomonadota</taxon>
        <taxon>Gammaproteobacteria</taxon>
        <taxon>Vibrionales</taxon>
        <taxon>Vibrionaceae</taxon>
        <taxon>Vibrio</taxon>
    </lineage>
</organism>
<dbReference type="PANTHER" id="PTHR43767:SF1">
    <property type="entry name" value="NONRIBOSOMAL PEPTIDE SYNTHASE PES1 (EUROFUNG)-RELATED"/>
    <property type="match status" value="1"/>
</dbReference>
<proteinExistence type="predicted"/>
<feature type="domain" description="AMP-dependent synthetase/ligase" evidence="1">
    <location>
        <begin position="2"/>
        <end position="109"/>
    </location>
</feature>
<reference evidence="2 3" key="1">
    <citation type="journal article" date="2021" name="PeerJ">
        <title>Analysis of 44 Vibrio anguillarum genomes reveals high genetic diversity.</title>
        <authorList>
            <person name="Hansen M.J."/>
            <person name="Dalsgaard I."/>
        </authorList>
    </citation>
    <scope>NUCLEOTIDE SEQUENCE [LARGE SCALE GENOMIC DNA]</scope>
    <source>
        <strain evidence="2 3">17-16730-2A</strain>
    </source>
</reference>
<dbReference type="Gene3D" id="3.40.50.980">
    <property type="match status" value="1"/>
</dbReference>
<dbReference type="AlphaFoldDB" id="A0ABD4KXH8"/>
<dbReference type="Proteomes" id="UP000722957">
    <property type="component" value="Unassembled WGS sequence"/>
</dbReference>
<dbReference type="PANTHER" id="PTHR43767">
    <property type="entry name" value="LONG-CHAIN-FATTY-ACID--COA LIGASE"/>
    <property type="match status" value="1"/>
</dbReference>